<dbReference type="EMBL" id="LXWW01000575">
    <property type="protein sequence ID" value="OAO11922.1"/>
    <property type="molecule type" value="Genomic_DNA"/>
</dbReference>
<protein>
    <submittedName>
        <fullName evidence="2">Uncharacterized protein</fullName>
    </submittedName>
</protein>
<evidence type="ECO:0000313" key="2">
    <source>
        <dbReference type="EMBL" id="OAO11922.1"/>
    </source>
</evidence>
<dbReference type="AlphaFoldDB" id="A0A196S774"/>
<dbReference type="Proteomes" id="UP000078348">
    <property type="component" value="Unassembled WGS sequence"/>
</dbReference>
<sequence>MEESLLPSTKTQPTSSEGSSATEQSSTVDYRLWVSVGVSVVAVIFAIVCLSRTRDISVQKQVFSIDKMEDNIKIGDVVSLDKYGNLKQGAGTSLYRNIQTINNKTLYHLHTVAVGETIHVAQYDSEMLVSVISPETDTVIATETYDIPLVGGKSHRVDDLVVVEDNIVLSLGDTAVIPSRVSFEDGKINVEWGEITHPTNRSSIQPEFVTLNKSCVVMSYYGVGNRITAVAGCMDDVETMHMRWGEIVEYSEDYIFHDIIGLTGTRFIVTHARVPWWYASNGQVDVLERQRNPDKYAKKPEDSRLRYGLGIVHPDLSVEIPEIKIINKDSFGFMDMAQLDESTATLTFIYEQNNNGMQSILFKYDNVTDKLYVASSINHNSGGGSSRIGGLYSFIRSRTFSPTRFGIYYSSAANYAATLLSIAEVTPAGGLTQFGPEFMIAPPVNSFTRSYYWTNLAPCSPERFFVMESVTTHGGPDHPHANIHVGEVFPTPLGIVSDISGKKVTVVVDGELKVTGRTLKVGKEYMANSRGELVEGDYVGEMNSDSYPIYVQDEKENVNEILTTENQVGYAISEDTLFIRIPDYIEV</sequence>
<proteinExistence type="predicted"/>
<organism evidence="2 3">
    <name type="scientific">Blastocystis sp. subtype 1 (strain ATCC 50177 / NandII)</name>
    <dbReference type="NCBI Taxonomy" id="478820"/>
    <lineage>
        <taxon>Eukaryota</taxon>
        <taxon>Sar</taxon>
        <taxon>Stramenopiles</taxon>
        <taxon>Bigyra</taxon>
        <taxon>Opalozoa</taxon>
        <taxon>Opalinata</taxon>
        <taxon>Blastocystidae</taxon>
        <taxon>Blastocystis</taxon>
    </lineage>
</organism>
<reference evidence="2 3" key="1">
    <citation type="submission" date="2016-05" db="EMBL/GenBank/DDBJ databases">
        <title>Nuclear genome of Blastocystis sp. subtype 1 NandII.</title>
        <authorList>
            <person name="Gentekaki E."/>
            <person name="Curtis B."/>
            <person name="Stairs C."/>
            <person name="Eme L."/>
            <person name="Herman E."/>
            <person name="Klimes V."/>
            <person name="Arias M.C."/>
            <person name="Elias M."/>
            <person name="Hilliou F."/>
            <person name="Klute M."/>
            <person name="Malik S.-B."/>
            <person name="Pightling A."/>
            <person name="Rachubinski R."/>
            <person name="Salas D."/>
            <person name="Schlacht A."/>
            <person name="Suga H."/>
            <person name="Archibald J."/>
            <person name="Ball S.G."/>
            <person name="Clark G."/>
            <person name="Dacks J."/>
            <person name="Van Der Giezen M."/>
            <person name="Tsaousis A."/>
            <person name="Roger A."/>
        </authorList>
    </citation>
    <scope>NUCLEOTIDE SEQUENCE [LARGE SCALE GENOMIC DNA]</scope>
    <source>
        <strain evidence="3">ATCC 50177 / NandII</strain>
    </source>
</reference>
<feature type="compositionally biased region" description="Polar residues" evidence="1">
    <location>
        <begin position="1"/>
        <end position="13"/>
    </location>
</feature>
<name>A0A196S774_BLAHN</name>
<accession>A0A196S774</accession>
<gene>
    <name evidence="2" type="ORF">AV274_6427</name>
</gene>
<dbReference type="OrthoDB" id="10392288at2759"/>
<evidence type="ECO:0000313" key="3">
    <source>
        <dbReference type="Proteomes" id="UP000078348"/>
    </source>
</evidence>
<evidence type="ECO:0000256" key="1">
    <source>
        <dbReference type="SAM" id="MobiDB-lite"/>
    </source>
</evidence>
<feature type="region of interest" description="Disordered" evidence="1">
    <location>
        <begin position="1"/>
        <end position="22"/>
    </location>
</feature>
<keyword evidence="3" id="KW-1185">Reference proteome</keyword>
<comment type="caution">
    <text evidence="2">The sequence shown here is derived from an EMBL/GenBank/DDBJ whole genome shotgun (WGS) entry which is preliminary data.</text>
</comment>